<evidence type="ECO:0000259" key="1">
    <source>
        <dbReference type="PROSITE" id="PS51180"/>
    </source>
</evidence>
<organism evidence="2 3">
    <name type="scientific">Meloidogyne incognita</name>
    <name type="common">Southern root-knot nematode worm</name>
    <name type="synonym">Oxyuris incognita</name>
    <dbReference type="NCBI Taxonomy" id="6306"/>
    <lineage>
        <taxon>Eukaryota</taxon>
        <taxon>Metazoa</taxon>
        <taxon>Ecdysozoa</taxon>
        <taxon>Nematoda</taxon>
        <taxon>Chromadorea</taxon>
        <taxon>Rhabditida</taxon>
        <taxon>Tylenchina</taxon>
        <taxon>Tylenchomorpha</taxon>
        <taxon>Tylenchoidea</taxon>
        <taxon>Meloidogynidae</taxon>
        <taxon>Meloidogyninae</taxon>
        <taxon>Meloidogyne</taxon>
        <taxon>Meloidogyne incognita group</taxon>
    </lineage>
</organism>
<dbReference type="SMART" id="SM01041">
    <property type="entry name" value="BRO1"/>
    <property type="match status" value="1"/>
</dbReference>
<reference evidence="3" key="1">
    <citation type="submission" date="2022-11" db="UniProtKB">
        <authorList>
            <consortium name="WormBaseParasite"/>
        </authorList>
    </citation>
    <scope>IDENTIFICATION</scope>
</reference>
<protein>
    <submittedName>
        <fullName evidence="3">BRO1 domain-containing protein</fullName>
    </submittedName>
</protein>
<dbReference type="PANTHER" id="PTHR23030">
    <property type="entry name" value="PCD6 INTERACTING PROTEIN-RELATED"/>
    <property type="match status" value="1"/>
</dbReference>
<dbReference type="PANTHER" id="PTHR23030:SF39">
    <property type="entry name" value="PROGRAMMED CELL DEATH 6-INTERACTING PROTEIN"/>
    <property type="match status" value="1"/>
</dbReference>
<name>A0A914MC90_MELIC</name>
<evidence type="ECO:0000313" key="3">
    <source>
        <dbReference type="WBParaSite" id="Minc3s01502g24305"/>
    </source>
</evidence>
<dbReference type="Pfam" id="PF03097">
    <property type="entry name" value="BRO1"/>
    <property type="match status" value="1"/>
</dbReference>
<dbReference type="WBParaSite" id="Minc3s01502g24305">
    <property type="protein sequence ID" value="Minc3s01502g24305"/>
    <property type="gene ID" value="Minc3s01502g24305"/>
</dbReference>
<accession>A0A914MC90</accession>
<keyword evidence="2" id="KW-1185">Reference proteome</keyword>
<evidence type="ECO:0000313" key="2">
    <source>
        <dbReference type="Proteomes" id="UP000887563"/>
    </source>
</evidence>
<feature type="domain" description="BRO1" evidence="1">
    <location>
        <begin position="3"/>
        <end position="304"/>
    </location>
</feature>
<dbReference type="PROSITE" id="PS51180">
    <property type="entry name" value="BRO1"/>
    <property type="match status" value="1"/>
</dbReference>
<dbReference type="AlphaFoldDB" id="A0A914MC90"/>
<dbReference type="Gene3D" id="1.25.40.280">
    <property type="entry name" value="alix/aip1 like domains"/>
    <property type="match status" value="1"/>
</dbReference>
<sequence>MVNFLSVPLKSTNEVDLYKPLKTYIDSLSELSEDVKSEANEGLLELNKLRIKLVVNLWINIKALLTLLQGGTGDGTGSRSPKTNFRGNTYYDQLCAIEAKLPITPTLNPISFKWKDAFGKSSLFFSKASLTLNDSSFERACVLFNCGALMSNIAASQQMHSDEELKSVAKMFQLSAGIFSKLKDSVFGLVQQEPTPDLSPDALSSLSLLMVAQAQESVYIKASRDKMKPGSLLKIAAQCSEMYSEALKSMCKDSVKGMWDKEWIPIVTAKGMAFGALAQFYAAEYAKDNQTLVNKYLDLKKHRN</sequence>
<dbReference type="Proteomes" id="UP000887563">
    <property type="component" value="Unplaced"/>
</dbReference>
<dbReference type="InterPro" id="IPR004328">
    <property type="entry name" value="BRO1_dom"/>
</dbReference>
<dbReference type="InterPro" id="IPR038499">
    <property type="entry name" value="BRO1_sf"/>
</dbReference>
<dbReference type="GO" id="GO:0005768">
    <property type="term" value="C:endosome"/>
    <property type="evidence" value="ECO:0007669"/>
    <property type="project" value="TreeGrafter"/>
</dbReference>
<dbReference type="GO" id="GO:0000281">
    <property type="term" value="P:mitotic cytokinesis"/>
    <property type="evidence" value="ECO:0007669"/>
    <property type="project" value="TreeGrafter"/>
</dbReference>
<proteinExistence type="predicted"/>